<reference evidence="2" key="1">
    <citation type="submission" date="2019-02" db="EMBL/GenBank/DDBJ databases">
        <authorList>
            <person name="Gruber-Vodicka R. H."/>
            <person name="Seah K. B. B."/>
        </authorList>
    </citation>
    <scope>NUCLEOTIDE SEQUENCE</scope>
    <source>
        <strain evidence="2">BECK_BZ106</strain>
    </source>
</reference>
<proteinExistence type="predicted"/>
<feature type="transmembrane region" description="Helical" evidence="1">
    <location>
        <begin position="86"/>
        <end position="106"/>
    </location>
</feature>
<organism evidence="2">
    <name type="scientific">Candidatus Kentrum sp. FW</name>
    <dbReference type="NCBI Taxonomy" id="2126338"/>
    <lineage>
        <taxon>Bacteria</taxon>
        <taxon>Pseudomonadati</taxon>
        <taxon>Pseudomonadota</taxon>
        <taxon>Gammaproteobacteria</taxon>
        <taxon>Candidatus Kentrum</taxon>
    </lineage>
</organism>
<evidence type="ECO:0000256" key="1">
    <source>
        <dbReference type="SAM" id="Phobius"/>
    </source>
</evidence>
<evidence type="ECO:0000313" key="2">
    <source>
        <dbReference type="EMBL" id="VFJ60503.1"/>
    </source>
</evidence>
<keyword evidence="1" id="KW-0472">Membrane</keyword>
<keyword evidence="1" id="KW-1133">Transmembrane helix</keyword>
<dbReference type="AlphaFoldDB" id="A0A450T1Z2"/>
<feature type="transmembrane region" description="Helical" evidence="1">
    <location>
        <begin position="12"/>
        <end position="30"/>
    </location>
</feature>
<feature type="transmembrane region" description="Helical" evidence="1">
    <location>
        <begin position="62"/>
        <end position="80"/>
    </location>
</feature>
<keyword evidence="1" id="KW-0812">Transmembrane</keyword>
<accession>A0A450T1Z2</accession>
<sequence length="222" mass="25663">MTTPTQRTIEIGAWITLGTILLYAAGWSYAYHWFDYFNLGVIHLGIPTEYYLMYGFRVVHDYWWFFLMIFVSASFTWFFRPGPMPWLRWWSLPLSVLAFMLVYAFGEKSADHDFDRHNDKGFDRYPLTRVWLTPGTKTDPALANLAEDLAAGRYRLLVQSETSLFLIKPVPKPQDKANMTAGEPPQSSPQIPTVQVSLRQIKATRYIPVNPGIGHQTEKTNF</sequence>
<gene>
    <name evidence="2" type="ORF">BECKFW1821B_GA0114236_105719</name>
</gene>
<protein>
    <submittedName>
        <fullName evidence="2">Uncharacterized protein</fullName>
    </submittedName>
</protein>
<name>A0A450T1Z2_9GAMM</name>
<dbReference type="EMBL" id="CAADFD010000057">
    <property type="protein sequence ID" value="VFJ60503.1"/>
    <property type="molecule type" value="Genomic_DNA"/>
</dbReference>